<evidence type="ECO:0000313" key="3">
    <source>
        <dbReference type="Proteomes" id="UP000588277"/>
    </source>
</evidence>
<reference evidence="2 3" key="1">
    <citation type="submission" date="2020-02" db="EMBL/GenBank/DDBJ databases">
        <title>Characterization of phylogenetic diversity of novel bifidobacterial species isolated in Czech ZOOs.</title>
        <authorList>
            <person name="Lugli G.A."/>
            <person name="Vera N.B."/>
            <person name="Ventura M."/>
        </authorList>
    </citation>
    <scope>NUCLEOTIDE SEQUENCE [LARGE SCALE GENOMIC DNA]</scope>
    <source>
        <strain evidence="2 3">DSM 109958</strain>
    </source>
</reference>
<dbReference type="Proteomes" id="UP000588277">
    <property type="component" value="Unassembled WGS sequence"/>
</dbReference>
<evidence type="ECO:0000313" key="2">
    <source>
        <dbReference type="EMBL" id="NMM99495.1"/>
    </source>
</evidence>
<organism evidence="2 3">
    <name type="scientific">Bifidobacterium moraviense</name>
    <dbReference type="NCBI Taxonomy" id="2675323"/>
    <lineage>
        <taxon>Bacteria</taxon>
        <taxon>Bacillati</taxon>
        <taxon>Actinomycetota</taxon>
        <taxon>Actinomycetes</taxon>
        <taxon>Bifidobacteriales</taxon>
        <taxon>Bifidobacteriaceae</taxon>
        <taxon>Bifidobacterium</taxon>
    </lineage>
</organism>
<keyword evidence="2" id="KW-0808">Transferase</keyword>
<keyword evidence="3" id="KW-1185">Reference proteome</keyword>
<dbReference type="GO" id="GO:0016747">
    <property type="term" value="F:acyltransferase activity, transferring groups other than amino-acyl groups"/>
    <property type="evidence" value="ECO:0007669"/>
    <property type="project" value="InterPro"/>
</dbReference>
<dbReference type="Gene3D" id="3.40.630.30">
    <property type="match status" value="1"/>
</dbReference>
<dbReference type="EMBL" id="JAAIIH010000001">
    <property type="protein sequence ID" value="NMM99495.1"/>
    <property type="molecule type" value="Genomic_DNA"/>
</dbReference>
<name>A0A7Y0HWQ9_9BIFI</name>
<dbReference type="PROSITE" id="PS51186">
    <property type="entry name" value="GNAT"/>
    <property type="match status" value="1"/>
</dbReference>
<feature type="domain" description="N-acetyltransferase" evidence="1">
    <location>
        <begin position="10"/>
        <end position="154"/>
    </location>
</feature>
<evidence type="ECO:0000259" key="1">
    <source>
        <dbReference type="PROSITE" id="PS51186"/>
    </source>
</evidence>
<dbReference type="InterPro" id="IPR016181">
    <property type="entry name" value="Acyl_CoA_acyltransferase"/>
</dbReference>
<gene>
    <name evidence="2" type="ORF">G1C96_0072</name>
</gene>
<protein>
    <submittedName>
        <fullName evidence="2">GNAT family acetyltransferase</fullName>
    </submittedName>
</protein>
<dbReference type="InterPro" id="IPR000182">
    <property type="entry name" value="GNAT_dom"/>
</dbReference>
<proteinExistence type="predicted"/>
<dbReference type="CDD" id="cd04301">
    <property type="entry name" value="NAT_SF"/>
    <property type="match status" value="1"/>
</dbReference>
<sequence>MTDVRVGEPLEIRAYDHATDEARRIRLAAFTELAHARPEFDDRDESGSGTVHLLGFLDGAAVATCRYYADPDHPDQPGRYVIARLAVVPGLQGRGLGTRMLAEAESRIRALGGRIAAVHAARKRFGYYERLGYEPTADMYDGGHHGWLVRNLARDLTQAPGKDTPCSDRS</sequence>
<dbReference type="AlphaFoldDB" id="A0A7Y0HWQ9"/>
<comment type="caution">
    <text evidence="2">The sequence shown here is derived from an EMBL/GenBank/DDBJ whole genome shotgun (WGS) entry which is preliminary data.</text>
</comment>
<accession>A0A7Y0HWQ9</accession>
<dbReference type="SUPFAM" id="SSF55729">
    <property type="entry name" value="Acyl-CoA N-acyltransferases (Nat)"/>
    <property type="match status" value="1"/>
</dbReference>
<dbReference type="Pfam" id="PF00583">
    <property type="entry name" value="Acetyltransf_1"/>
    <property type="match status" value="1"/>
</dbReference>